<sequence>MVASKIPLVQIDKLCLDHFYKAGLIVDWDLSSRHLCYPVSGPSLVHAITHYLSHEFFDLLPVLQPERIRLAHGLPDSRVPLVGSFISPHKDITEEFNLIHLINGHSAVNVGLSWHIEKGEGTEVPTNQGDIGGKARNTFVNIQKRLQIWQMYHCKKGLFERILNF</sequence>
<name>A0A1M5X0A9_9BACT</name>
<evidence type="ECO:0000313" key="2">
    <source>
        <dbReference type="Proteomes" id="UP000184139"/>
    </source>
</evidence>
<reference evidence="1 2" key="1">
    <citation type="submission" date="2016-11" db="EMBL/GenBank/DDBJ databases">
        <authorList>
            <person name="Jaros S."/>
            <person name="Januszkiewicz K."/>
            <person name="Wedrychowicz H."/>
        </authorList>
    </citation>
    <scope>NUCLEOTIDE SEQUENCE [LARGE SCALE GENOMIC DNA]</scope>
    <source>
        <strain evidence="1 2">DSM 9705</strain>
    </source>
</reference>
<keyword evidence="2" id="KW-1185">Reference proteome</keyword>
<dbReference type="AlphaFoldDB" id="A0A1M5X0A9"/>
<accession>A0A1M5X0A9</accession>
<protein>
    <submittedName>
        <fullName evidence="1">Uncharacterized protein</fullName>
    </submittedName>
</protein>
<gene>
    <name evidence="1" type="ORF">SAMN02745124_02628</name>
</gene>
<dbReference type="EMBL" id="FQXS01000016">
    <property type="protein sequence ID" value="SHH93052.1"/>
    <property type="molecule type" value="Genomic_DNA"/>
</dbReference>
<dbReference type="Proteomes" id="UP000184139">
    <property type="component" value="Unassembled WGS sequence"/>
</dbReference>
<proteinExistence type="predicted"/>
<evidence type="ECO:0000313" key="1">
    <source>
        <dbReference type="EMBL" id="SHH93052.1"/>
    </source>
</evidence>
<organism evidence="1 2">
    <name type="scientific">Desulfofustis glycolicus DSM 9705</name>
    <dbReference type="NCBI Taxonomy" id="1121409"/>
    <lineage>
        <taxon>Bacteria</taxon>
        <taxon>Pseudomonadati</taxon>
        <taxon>Thermodesulfobacteriota</taxon>
        <taxon>Desulfobulbia</taxon>
        <taxon>Desulfobulbales</taxon>
        <taxon>Desulfocapsaceae</taxon>
        <taxon>Desulfofustis</taxon>
    </lineage>
</organism>